<organism evidence="2 3">
    <name type="scientific">Geomonas diazotrophica</name>
    <dbReference type="NCBI Taxonomy" id="2843197"/>
    <lineage>
        <taxon>Bacteria</taxon>
        <taxon>Pseudomonadati</taxon>
        <taxon>Thermodesulfobacteriota</taxon>
        <taxon>Desulfuromonadia</taxon>
        <taxon>Geobacterales</taxon>
        <taxon>Geobacteraceae</taxon>
        <taxon>Geomonas</taxon>
    </lineage>
</organism>
<reference evidence="2 3" key="1">
    <citation type="submission" date="2021-06" db="EMBL/GenBank/DDBJ databases">
        <title>Gemonas diversity in paddy soil.</title>
        <authorList>
            <person name="Liu G."/>
        </authorList>
    </citation>
    <scope>NUCLEOTIDE SEQUENCE [LARGE SCALE GENOMIC DNA]</scope>
    <source>
        <strain evidence="2 3">RG29</strain>
    </source>
</reference>
<accession>A0ABX8JFR2</accession>
<sequence length="400" mass="44409">MSKLACNVVAYRPDPEMLAARFEPRQVEVLLEQAEGLLERAVAEFREYAALDRAWQELSHDLAILEQELELDRRRVEREEPAAEEEPPPEPEASQAREQSPGEAAHEESDAAAAAAAAPGEVVAEQAAAAGEPEAVTSMIELRGESIRRRRGLTSPGGPLALDEQRDLVLRRLCRDYEEGLNRVAVAEEGVRRIFGYEVASPLSSWSETLGASLASNIIWTRNAREWLALYLQGEQAFTRAFSVRALMNRNAWGQLRHARDSFSVRLQIPAELFQGFENCRFRGVSASLLGEAGGVPWSALVRLPEAAYYLRSGQRVEVDQRELPQILLGRVENQRSVRRSEFCGMSTHLNASPVGKPVNEGEWTVELMRPVGAATELFAQVDDLVIEVKVSGVAQKTER</sequence>
<dbReference type="EMBL" id="CP076724">
    <property type="protein sequence ID" value="QWV97158.1"/>
    <property type="molecule type" value="Genomic_DNA"/>
</dbReference>
<dbReference type="Proteomes" id="UP000683493">
    <property type="component" value="Chromosome"/>
</dbReference>
<name>A0ABX8JFR2_9BACT</name>
<evidence type="ECO:0000313" key="2">
    <source>
        <dbReference type="EMBL" id="QWV97158.1"/>
    </source>
</evidence>
<feature type="compositionally biased region" description="Low complexity" evidence="1">
    <location>
        <begin position="111"/>
        <end position="136"/>
    </location>
</feature>
<protein>
    <submittedName>
        <fullName evidence="2">Uncharacterized protein</fullName>
    </submittedName>
</protein>
<gene>
    <name evidence="2" type="ORF">KP005_17725</name>
</gene>
<evidence type="ECO:0000313" key="3">
    <source>
        <dbReference type="Proteomes" id="UP000683493"/>
    </source>
</evidence>
<feature type="region of interest" description="Disordered" evidence="1">
    <location>
        <begin position="76"/>
        <end position="136"/>
    </location>
</feature>
<evidence type="ECO:0000256" key="1">
    <source>
        <dbReference type="SAM" id="MobiDB-lite"/>
    </source>
</evidence>
<keyword evidence="3" id="KW-1185">Reference proteome</keyword>
<proteinExistence type="predicted"/>